<dbReference type="InterPro" id="IPR051091">
    <property type="entry name" value="O-Glucosyltr/Glycosyltrsf_90"/>
</dbReference>
<sequence>MVMNLSIRAVGPHQKKLAGGISLLVQGGKLYAARDVHLNATSRWWADDLLIWLHAVHRIVQRWGPAVPDVELFLDVADWPAQDSADPQLWASQDYWPVLQHCKSSQSVGLTVPTWHFYSYNATAEYFSRTEEFNELYPWDSKLPQAYGGGLKYFRYQGLTDNQRPFEGNLSDALDVEGPKPELRKLFKQFVKEVVQRPDIMYDKGRPMLEWAAFKMTILLDGITCSSKIWQLMALGSVVLREQSNYFAFYDKRLRKFEHFVPFWEHHPSEITWAVDWVHENDAAARNMALRAQAFARNELNAEALECYWLMLLHEYAKLLRFKPGTKRAVSPGGPGENESAGEGAQYYVPMEDWFAEEDEHGNLEKMFKNWPRDEVRRRAGVLELLPAVDMHSTAVRHVQGAAQQQGT</sequence>
<evidence type="ECO:0000256" key="1">
    <source>
        <dbReference type="ARBA" id="ARBA00010118"/>
    </source>
</evidence>
<organism evidence="4 5">
    <name type="scientific">Edaphochlamys debaryana</name>
    <dbReference type="NCBI Taxonomy" id="47281"/>
    <lineage>
        <taxon>Eukaryota</taxon>
        <taxon>Viridiplantae</taxon>
        <taxon>Chlorophyta</taxon>
        <taxon>core chlorophytes</taxon>
        <taxon>Chlorophyceae</taxon>
        <taxon>CS clade</taxon>
        <taxon>Chlamydomonadales</taxon>
        <taxon>Chlamydomonadales incertae sedis</taxon>
        <taxon>Edaphochlamys</taxon>
    </lineage>
</organism>
<evidence type="ECO:0000313" key="5">
    <source>
        <dbReference type="Proteomes" id="UP000612055"/>
    </source>
</evidence>
<dbReference type="GO" id="GO:0016740">
    <property type="term" value="F:transferase activity"/>
    <property type="evidence" value="ECO:0007669"/>
    <property type="project" value="UniProtKB-KW"/>
</dbReference>
<proteinExistence type="inferred from homology"/>
<evidence type="ECO:0000256" key="2">
    <source>
        <dbReference type="ARBA" id="ARBA00022679"/>
    </source>
</evidence>
<feature type="domain" description="Glycosyl transferase CAP10" evidence="3">
    <location>
        <begin position="66"/>
        <end position="323"/>
    </location>
</feature>
<dbReference type="PANTHER" id="PTHR12203">
    <property type="entry name" value="KDEL LYS-ASP-GLU-LEU CONTAINING - RELATED"/>
    <property type="match status" value="1"/>
</dbReference>
<evidence type="ECO:0000259" key="3">
    <source>
        <dbReference type="SMART" id="SM00672"/>
    </source>
</evidence>
<protein>
    <recommendedName>
        <fullName evidence="3">Glycosyl transferase CAP10 domain-containing protein</fullName>
    </recommendedName>
</protein>
<dbReference type="PANTHER" id="PTHR12203:SF35">
    <property type="entry name" value="PROTEIN O-GLUCOSYLTRANSFERASE 1"/>
    <property type="match status" value="1"/>
</dbReference>
<dbReference type="Pfam" id="PF05686">
    <property type="entry name" value="Glyco_transf_90"/>
    <property type="match status" value="1"/>
</dbReference>
<comment type="caution">
    <text evidence="4">The sequence shown here is derived from an EMBL/GenBank/DDBJ whole genome shotgun (WGS) entry which is preliminary data.</text>
</comment>
<comment type="similarity">
    <text evidence="1">Belongs to the glycosyltransferase 90 family.</text>
</comment>
<keyword evidence="5" id="KW-1185">Reference proteome</keyword>
<dbReference type="Proteomes" id="UP000612055">
    <property type="component" value="Unassembled WGS sequence"/>
</dbReference>
<keyword evidence="2" id="KW-0808">Transferase</keyword>
<dbReference type="EMBL" id="JAEHOE010000127">
    <property type="protein sequence ID" value="KAG2485553.1"/>
    <property type="molecule type" value="Genomic_DNA"/>
</dbReference>
<name>A0A835XK26_9CHLO</name>
<dbReference type="SMART" id="SM00672">
    <property type="entry name" value="CAP10"/>
    <property type="match status" value="1"/>
</dbReference>
<dbReference type="AlphaFoldDB" id="A0A835XK26"/>
<dbReference type="InterPro" id="IPR006598">
    <property type="entry name" value="CAP10"/>
</dbReference>
<evidence type="ECO:0000313" key="4">
    <source>
        <dbReference type="EMBL" id="KAG2485553.1"/>
    </source>
</evidence>
<accession>A0A835XK26</accession>
<gene>
    <name evidence="4" type="ORF">HYH03_015719</name>
</gene>
<dbReference type="OrthoDB" id="541052at2759"/>
<reference evidence="4" key="1">
    <citation type="journal article" date="2020" name="bioRxiv">
        <title>Comparative genomics of Chlamydomonas.</title>
        <authorList>
            <person name="Craig R.J."/>
            <person name="Hasan A.R."/>
            <person name="Ness R.W."/>
            <person name="Keightley P.D."/>
        </authorList>
    </citation>
    <scope>NUCLEOTIDE SEQUENCE</scope>
    <source>
        <strain evidence="4">CCAP 11/70</strain>
    </source>
</reference>